<accession>A0A081NZI0</accession>
<dbReference type="Pfam" id="PF13559">
    <property type="entry name" value="DUF4129"/>
    <property type="match status" value="1"/>
</dbReference>
<dbReference type="eggNOG" id="ENOG5032R4U">
    <property type="taxonomic scope" value="Bacteria"/>
</dbReference>
<dbReference type="AlphaFoldDB" id="A0A081NZI0"/>
<evidence type="ECO:0000259" key="2">
    <source>
        <dbReference type="Pfam" id="PF13559"/>
    </source>
</evidence>
<gene>
    <name evidence="3" type="ORF">ET33_12550</name>
</gene>
<evidence type="ECO:0000313" key="4">
    <source>
        <dbReference type="Proteomes" id="UP000028123"/>
    </source>
</evidence>
<dbReference type="InterPro" id="IPR025403">
    <property type="entry name" value="TgpA-like_C"/>
</dbReference>
<feature type="transmembrane region" description="Helical" evidence="1">
    <location>
        <begin position="61"/>
        <end position="88"/>
    </location>
</feature>
<dbReference type="EMBL" id="JNVM01000019">
    <property type="protein sequence ID" value="KEQ23853.1"/>
    <property type="molecule type" value="Genomic_DNA"/>
</dbReference>
<keyword evidence="1" id="KW-1133">Transmembrane helix</keyword>
<name>A0A081NZI0_9BACL</name>
<dbReference type="OrthoDB" id="2435598at2"/>
<dbReference type="Proteomes" id="UP000028123">
    <property type="component" value="Unassembled WGS sequence"/>
</dbReference>
<sequence>MNSDDWKAEKKQLESILERDEYTAYLRGDGRNPVIEWLERMWRKVMDLFPDMSVPPGTPKVLAYVLLGLLLAVLVAAIVWLVRGLILLRRSRRRSVFRSAAELDRSFAALLREAEQCAAEGDYPEAVRRTFLAMLLLMDEREWVRAERWKTNREYAEELYERQPGAVESFKQAASLFELVYYGGGTAGAHEYGRMTELLAPYRREEAGYV</sequence>
<protein>
    <recommendedName>
        <fullName evidence="2">Protein-glutamine gamma-glutamyltransferase-like C-terminal domain-containing protein</fullName>
    </recommendedName>
</protein>
<comment type="caution">
    <text evidence="3">The sequence shown here is derived from an EMBL/GenBank/DDBJ whole genome shotgun (WGS) entry which is preliminary data.</text>
</comment>
<evidence type="ECO:0000313" key="3">
    <source>
        <dbReference type="EMBL" id="KEQ23853.1"/>
    </source>
</evidence>
<keyword evidence="4" id="KW-1185">Reference proteome</keyword>
<feature type="domain" description="Protein-glutamine gamma-glutamyltransferase-like C-terminal" evidence="2">
    <location>
        <begin position="131"/>
        <end position="199"/>
    </location>
</feature>
<proteinExistence type="predicted"/>
<keyword evidence="1" id="KW-0812">Transmembrane</keyword>
<evidence type="ECO:0000256" key="1">
    <source>
        <dbReference type="SAM" id="Phobius"/>
    </source>
</evidence>
<reference evidence="3 4" key="1">
    <citation type="submission" date="2014-06" db="EMBL/GenBank/DDBJ databases">
        <title>Draft genome sequence of Paenibacillus sp. MSt1.</title>
        <authorList>
            <person name="Aw Y.K."/>
            <person name="Ong K.S."/>
            <person name="Gan H.M."/>
            <person name="Lee S.M."/>
        </authorList>
    </citation>
    <scope>NUCLEOTIDE SEQUENCE [LARGE SCALE GENOMIC DNA]</scope>
    <source>
        <strain evidence="3 4">MSt1</strain>
    </source>
</reference>
<keyword evidence="1" id="KW-0472">Membrane</keyword>
<dbReference type="RefSeq" id="WP_036687401.1">
    <property type="nucleotide sequence ID" value="NZ_JNVM01000019.1"/>
</dbReference>
<organism evidence="3 4">
    <name type="scientific">Paenibacillus tyrfis</name>
    <dbReference type="NCBI Taxonomy" id="1501230"/>
    <lineage>
        <taxon>Bacteria</taxon>
        <taxon>Bacillati</taxon>
        <taxon>Bacillota</taxon>
        <taxon>Bacilli</taxon>
        <taxon>Bacillales</taxon>
        <taxon>Paenibacillaceae</taxon>
        <taxon>Paenibacillus</taxon>
    </lineage>
</organism>